<keyword evidence="3" id="KW-0645">Protease</keyword>
<evidence type="ECO:0000259" key="4">
    <source>
        <dbReference type="PROSITE" id="PS50240"/>
    </source>
</evidence>
<dbReference type="PROSITE" id="PS50240">
    <property type="entry name" value="TRYPSIN_DOM"/>
    <property type="match status" value="1"/>
</dbReference>
<dbReference type="InterPro" id="IPR043504">
    <property type="entry name" value="Peptidase_S1_PA_chymotrypsin"/>
</dbReference>
<evidence type="ECO:0000313" key="5">
    <source>
        <dbReference type="EMBL" id="OWA53560.1"/>
    </source>
</evidence>
<keyword evidence="1" id="KW-1015">Disulfide bond</keyword>
<dbReference type="OrthoDB" id="6380398at2759"/>
<dbReference type="PROSITE" id="PS00134">
    <property type="entry name" value="TRYPSIN_HIS"/>
    <property type="match status" value="1"/>
</dbReference>
<comment type="similarity">
    <text evidence="2">Belongs to the peptidase S1 family. CLIP subfamily.</text>
</comment>
<dbReference type="InterPro" id="IPR009003">
    <property type="entry name" value="Peptidase_S1_PA"/>
</dbReference>
<dbReference type="InterPro" id="IPR051487">
    <property type="entry name" value="Ser/Thr_Proteases_Immune/Dev"/>
</dbReference>
<accession>A0A9X6NGP0</accession>
<name>A0A9X6NGP0_HYPEX</name>
<gene>
    <name evidence="5" type="ORF">BV898_17983</name>
</gene>
<dbReference type="GO" id="GO:0004252">
    <property type="term" value="F:serine-type endopeptidase activity"/>
    <property type="evidence" value="ECO:0007669"/>
    <property type="project" value="InterPro"/>
</dbReference>
<feature type="domain" description="Peptidase S1" evidence="4">
    <location>
        <begin position="27"/>
        <end position="283"/>
    </location>
</feature>
<reference evidence="6" key="1">
    <citation type="submission" date="2017-01" db="EMBL/GenBank/DDBJ databases">
        <title>Comparative genomics of anhydrobiosis in the tardigrade Hypsibius dujardini.</title>
        <authorList>
            <person name="Yoshida Y."/>
            <person name="Koutsovoulos G."/>
            <person name="Laetsch D."/>
            <person name="Stevens L."/>
            <person name="Kumar S."/>
            <person name="Horikawa D."/>
            <person name="Ishino K."/>
            <person name="Komine S."/>
            <person name="Tomita M."/>
            <person name="Blaxter M."/>
            <person name="Arakawa K."/>
        </authorList>
    </citation>
    <scope>NUCLEOTIDE SEQUENCE [LARGE SCALE GENOMIC DNA]</scope>
    <source>
        <strain evidence="6">Z151</strain>
    </source>
</reference>
<sequence>MCTRVRVHRGSGRTDDLRNGGEVVPTIISGTDAKLNQICWQVRVLVKLGQSAIICGGSIIGSRTILTAGHCVFAGDLSRFQPDQFTVRIGAMDNRVGAAPAGCEEDFAVTKVTPHEAYVPTAEGKPLLNSNNDLALLTLARDIDFAKSKCACRLCLEDRVPDTNAQCIASGVGNQKVNQAPDENIDVVLQYAELDVKSQTSAECASSQDSTDDLNLFVCAGGTPRGTSTCQGDSGGPLACLDANGKFYSAGVTFFGNTGCPKDGPAHFTKTQAFLAWIRKNADQTDTLSFV</sequence>
<dbReference type="InterPro" id="IPR033116">
    <property type="entry name" value="TRYPSIN_SER"/>
</dbReference>
<keyword evidence="6" id="KW-1185">Reference proteome</keyword>
<evidence type="ECO:0000313" key="6">
    <source>
        <dbReference type="Proteomes" id="UP000192578"/>
    </source>
</evidence>
<evidence type="ECO:0000256" key="3">
    <source>
        <dbReference type="RuleBase" id="RU363034"/>
    </source>
</evidence>
<dbReference type="InterPro" id="IPR001254">
    <property type="entry name" value="Trypsin_dom"/>
</dbReference>
<dbReference type="EMBL" id="MTYJ01000330">
    <property type="protein sequence ID" value="OWA53560.1"/>
    <property type="molecule type" value="Genomic_DNA"/>
</dbReference>
<dbReference type="InterPro" id="IPR001314">
    <property type="entry name" value="Peptidase_S1A"/>
</dbReference>
<comment type="caution">
    <text evidence="5">The sequence shown here is derived from an EMBL/GenBank/DDBJ whole genome shotgun (WGS) entry which is preliminary data.</text>
</comment>
<dbReference type="InterPro" id="IPR018114">
    <property type="entry name" value="TRYPSIN_HIS"/>
</dbReference>
<evidence type="ECO:0000256" key="1">
    <source>
        <dbReference type="ARBA" id="ARBA00023157"/>
    </source>
</evidence>
<dbReference type="GO" id="GO:0006508">
    <property type="term" value="P:proteolysis"/>
    <property type="evidence" value="ECO:0007669"/>
    <property type="project" value="UniProtKB-KW"/>
</dbReference>
<dbReference type="Proteomes" id="UP000192578">
    <property type="component" value="Unassembled WGS sequence"/>
</dbReference>
<dbReference type="PROSITE" id="PS00135">
    <property type="entry name" value="TRYPSIN_SER"/>
    <property type="match status" value="1"/>
</dbReference>
<dbReference type="Gene3D" id="2.40.10.10">
    <property type="entry name" value="Trypsin-like serine proteases"/>
    <property type="match status" value="1"/>
</dbReference>
<dbReference type="PRINTS" id="PR00722">
    <property type="entry name" value="CHYMOTRYPSIN"/>
</dbReference>
<dbReference type="SMART" id="SM00020">
    <property type="entry name" value="Tryp_SPc"/>
    <property type="match status" value="1"/>
</dbReference>
<dbReference type="CDD" id="cd00190">
    <property type="entry name" value="Tryp_SPc"/>
    <property type="match status" value="1"/>
</dbReference>
<dbReference type="Pfam" id="PF00089">
    <property type="entry name" value="Trypsin"/>
    <property type="match status" value="1"/>
</dbReference>
<evidence type="ECO:0000256" key="2">
    <source>
        <dbReference type="ARBA" id="ARBA00024195"/>
    </source>
</evidence>
<keyword evidence="3" id="KW-0378">Hydrolase</keyword>
<proteinExistence type="inferred from homology"/>
<protein>
    <recommendedName>
        <fullName evidence="4">Peptidase S1 domain-containing protein</fullName>
    </recommendedName>
</protein>
<dbReference type="PANTHER" id="PTHR24256">
    <property type="entry name" value="TRYPTASE-RELATED"/>
    <property type="match status" value="1"/>
</dbReference>
<organism evidence="5 6">
    <name type="scientific">Hypsibius exemplaris</name>
    <name type="common">Freshwater tardigrade</name>
    <dbReference type="NCBI Taxonomy" id="2072580"/>
    <lineage>
        <taxon>Eukaryota</taxon>
        <taxon>Metazoa</taxon>
        <taxon>Ecdysozoa</taxon>
        <taxon>Tardigrada</taxon>
        <taxon>Eutardigrada</taxon>
        <taxon>Parachela</taxon>
        <taxon>Hypsibioidea</taxon>
        <taxon>Hypsibiidae</taxon>
        <taxon>Hypsibius</taxon>
    </lineage>
</organism>
<dbReference type="SUPFAM" id="SSF50494">
    <property type="entry name" value="Trypsin-like serine proteases"/>
    <property type="match status" value="1"/>
</dbReference>
<keyword evidence="3" id="KW-0720">Serine protease</keyword>
<dbReference type="AlphaFoldDB" id="A0A9X6NGP0"/>